<accession>A0A7W7ZYP9</accession>
<dbReference type="EMBL" id="JACHIN010000002">
    <property type="protein sequence ID" value="MBB5076229.1"/>
    <property type="molecule type" value="Genomic_DNA"/>
</dbReference>
<comment type="caution">
    <text evidence="1">The sequence shown here is derived from an EMBL/GenBank/DDBJ whole genome shotgun (WGS) entry which is preliminary data.</text>
</comment>
<protein>
    <submittedName>
        <fullName evidence="1">Uncharacterized protein</fullName>
    </submittedName>
</protein>
<evidence type="ECO:0000313" key="1">
    <source>
        <dbReference type="EMBL" id="MBB5076229.1"/>
    </source>
</evidence>
<proteinExistence type="predicted"/>
<name>A0A7W7ZYP9_9ACTN</name>
<organism evidence="1 2">
    <name type="scientific">Nonomuraea endophytica</name>
    <dbReference type="NCBI Taxonomy" id="714136"/>
    <lineage>
        <taxon>Bacteria</taxon>
        <taxon>Bacillati</taxon>
        <taxon>Actinomycetota</taxon>
        <taxon>Actinomycetes</taxon>
        <taxon>Streptosporangiales</taxon>
        <taxon>Streptosporangiaceae</taxon>
        <taxon>Nonomuraea</taxon>
    </lineage>
</organism>
<gene>
    <name evidence="1" type="ORF">HNR40_001693</name>
</gene>
<reference evidence="1 2" key="1">
    <citation type="submission" date="2020-08" db="EMBL/GenBank/DDBJ databases">
        <title>Genomic Encyclopedia of Type Strains, Phase IV (KMG-IV): sequencing the most valuable type-strain genomes for metagenomic binning, comparative biology and taxonomic classification.</title>
        <authorList>
            <person name="Goeker M."/>
        </authorList>
    </citation>
    <scope>NUCLEOTIDE SEQUENCE [LARGE SCALE GENOMIC DNA]</scope>
    <source>
        <strain evidence="1 2">DSM 45385</strain>
    </source>
</reference>
<sequence length="35" mass="3977">MVNYPRTERYTMKRIVVRKPGTAKLTGTSSVIHQG</sequence>
<keyword evidence="2" id="KW-1185">Reference proteome</keyword>
<evidence type="ECO:0000313" key="2">
    <source>
        <dbReference type="Proteomes" id="UP000568380"/>
    </source>
</evidence>
<dbReference type="Proteomes" id="UP000568380">
    <property type="component" value="Unassembled WGS sequence"/>
</dbReference>
<dbReference type="AlphaFoldDB" id="A0A7W7ZYP9"/>